<dbReference type="Proteomes" id="UP001225034">
    <property type="component" value="Unassembled WGS sequence"/>
</dbReference>
<dbReference type="RefSeq" id="WP_306979360.1">
    <property type="nucleotide sequence ID" value="NZ_JAUSUA010000001.1"/>
</dbReference>
<name>A0ABT9YCZ1_9BACI</name>
<evidence type="ECO:0000313" key="3">
    <source>
        <dbReference type="Proteomes" id="UP001225034"/>
    </source>
</evidence>
<feature type="transmembrane region" description="Helical" evidence="1">
    <location>
        <begin position="6"/>
        <end position="23"/>
    </location>
</feature>
<proteinExistence type="predicted"/>
<keyword evidence="1" id="KW-0472">Membrane</keyword>
<keyword evidence="3" id="KW-1185">Reference proteome</keyword>
<reference evidence="2 3" key="1">
    <citation type="submission" date="2023-07" db="EMBL/GenBank/DDBJ databases">
        <title>Genomic Encyclopedia of Type Strains, Phase IV (KMG-IV): sequencing the most valuable type-strain genomes for metagenomic binning, comparative biology and taxonomic classification.</title>
        <authorList>
            <person name="Goeker M."/>
        </authorList>
    </citation>
    <scope>NUCLEOTIDE SEQUENCE [LARGE SCALE GENOMIC DNA]</scope>
    <source>
        <strain evidence="2 3">DSM 19154</strain>
    </source>
</reference>
<evidence type="ECO:0000256" key="1">
    <source>
        <dbReference type="SAM" id="Phobius"/>
    </source>
</evidence>
<organism evidence="2 3">
    <name type="scientific">Alkalicoccobacillus murimartini</name>
    <dbReference type="NCBI Taxonomy" id="171685"/>
    <lineage>
        <taxon>Bacteria</taxon>
        <taxon>Bacillati</taxon>
        <taxon>Bacillota</taxon>
        <taxon>Bacilli</taxon>
        <taxon>Bacillales</taxon>
        <taxon>Bacillaceae</taxon>
        <taxon>Alkalicoccobacillus</taxon>
    </lineage>
</organism>
<keyword evidence="1" id="KW-1133">Transmembrane helix</keyword>
<keyword evidence="1" id="KW-0812">Transmembrane</keyword>
<sequence length="128" mass="14761">MMMEWTLASLLGIAVLLIILSFFRKERNSKYEQQIENMSISFMQEIYQLKNQIRTLELDAEIIAQHTPLATRSETQLQIMRDVLDLHKRGYSSEGIASETGLTSMEVDRVLSPFLDRPEEGKKVMTHG</sequence>
<gene>
    <name evidence="2" type="ORF">J2S05_000360</name>
</gene>
<accession>A0ABT9YCZ1</accession>
<comment type="caution">
    <text evidence="2">The sequence shown here is derived from an EMBL/GenBank/DDBJ whole genome shotgun (WGS) entry which is preliminary data.</text>
</comment>
<protein>
    <submittedName>
        <fullName evidence="2">Indole-3-glycerol phosphate synthase</fullName>
    </submittedName>
</protein>
<evidence type="ECO:0000313" key="2">
    <source>
        <dbReference type="EMBL" id="MDQ0205586.1"/>
    </source>
</evidence>
<dbReference type="EMBL" id="JAUSUA010000001">
    <property type="protein sequence ID" value="MDQ0205586.1"/>
    <property type="molecule type" value="Genomic_DNA"/>
</dbReference>